<evidence type="ECO:0000256" key="2">
    <source>
        <dbReference type="ARBA" id="ARBA00007104"/>
    </source>
</evidence>
<evidence type="ECO:0000313" key="12">
    <source>
        <dbReference type="EnsemblPlants" id="KQL02148"/>
    </source>
</evidence>
<evidence type="ECO:0000256" key="4">
    <source>
        <dbReference type="ARBA" id="ARBA00022729"/>
    </source>
</evidence>
<dbReference type="SMART" id="SM01190">
    <property type="entry name" value="EMP24_GP25L"/>
    <property type="match status" value="1"/>
</dbReference>
<dbReference type="GO" id="GO:0005794">
    <property type="term" value="C:Golgi apparatus"/>
    <property type="evidence" value="ECO:0000318"/>
    <property type="project" value="GO_Central"/>
</dbReference>
<dbReference type="PROSITE" id="PS50866">
    <property type="entry name" value="GOLD"/>
    <property type="match status" value="1"/>
</dbReference>
<dbReference type="Pfam" id="PF01105">
    <property type="entry name" value="EMP24_GP25L"/>
    <property type="match status" value="1"/>
</dbReference>
<dbReference type="GO" id="GO:0005793">
    <property type="term" value="C:endoplasmic reticulum-Golgi intermediate compartment"/>
    <property type="evidence" value="ECO:0000318"/>
    <property type="project" value="GO_Central"/>
</dbReference>
<evidence type="ECO:0000256" key="5">
    <source>
        <dbReference type="ARBA" id="ARBA00022989"/>
    </source>
</evidence>
<dbReference type="GO" id="GO:0006886">
    <property type="term" value="P:intracellular protein transport"/>
    <property type="evidence" value="ECO:0000318"/>
    <property type="project" value="GO_Central"/>
</dbReference>
<evidence type="ECO:0000313" key="11">
    <source>
        <dbReference type="EMBL" id="RCV31462.1"/>
    </source>
</evidence>
<keyword evidence="6 8" id="KW-0472">Membrane</keyword>
<keyword evidence="3 7" id="KW-0812">Transmembrane</keyword>
<dbReference type="InterPro" id="IPR009038">
    <property type="entry name" value="GOLD_dom"/>
</dbReference>
<protein>
    <recommendedName>
        <fullName evidence="10">GOLD domain-containing protein</fullName>
    </recommendedName>
</protein>
<feature type="signal peptide" evidence="9">
    <location>
        <begin position="1"/>
        <end position="24"/>
    </location>
</feature>
<reference evidence="11 13" key="1">
    <citation type="journal article" date="2012" name="Nat. Biotechnol.">
        <title>Reference genome sequence of the model plant Setaria.</title>
        <authorList>
            <person name="Bennetzen J.L."/>
            <person name="Schmutz J."/>
            <person name="Wang H."/>
            <person name="Percifield R."/>
            <person name="Hawkins J."/>
            <person name="Pontaroli A.C."/>
            <person name="Estep M."/>
            <person name="Feng L."/>
            <person name="Vaughn J.N."/>
            <person name="Grimwood J."/>
            <person name="Jenkins J."/>
            <person name="Barry K."/>
            <person name="Lindquist E."/>
            <person name="Hellsten U."/>
            <person name="Deshpande S."/>
            <person name="Wang X."/>
            <person name="Wu X."/>
            <person name="Mitros T."/>
            <person name="Triplett J."/>
            <person name="Yang X."/>
            <person name="Ye C.Y."/>
            <person name="Mauro-Herrera M."/>
            <person name="Wang L."/>
            <person name="Li P."/>
            <person name="Sharma M."/>
            <person name="Sharma R."/>
            <person name="Ronald P.C."/>
            <person name="Panaud O."/>
            <person name="Kellogg E.A."/>
            <person name="Brutnell T.P."/>
            <person name="Doust A.N."/>
            <person name="Tuskan G.A."/>
            <person name="Rokhsar D."/>
            <person name="Devos K.M."/>
        </authorList>
    </citation>
    <scope>NUCLEOTIDE SEQUENCE [LARGE SCALE GENOMIC DNA]</scope>
    <source>
        <strain evidence="13">cv. Yugu1</strain>
        <strain evidence="11">Yugu1</strain>
    </source>
</reference>
<dbReference type="Proteomes" id="UP000004995">
    <property type="component" value="Unassembled WGS sequence"/>
</dbReference>
<dbReference type="GO" id="GO:0016020">
    <property type="term" value="C:membrane"/>
    <property type="evidence" value="ECO:0007669"/>
    <property type="project" value="UniProtKB-SubCell"/>
</dbReference>
<evidence type="ECO:0000256" key="7">
    <source>
        <dbReference type="RuleBase" id="RU003827"/>
    </source>
</evidence>
<feature type="transmembrane region" description="Helical" evidence="8">
    <location>
        <begin position="178"/>
        <end position="198"/>
    </location>
</feature>
<evidence type="ECO:0000256" key="3">
    <source>
        <dbReference type="ARBA" id="ARBA00022692"/>
    </source>
</evidence>
<dbReference type="GO" id="GO:0030134">
    <property type="term" value="C:COPII-coated ER to Golgi transport vesicle"/>
    <property type="evidence" value="ECO:0000318"/>
    <property type="project" value="GO_Central"/>
</dbReference>
<evidence type="ECO:0000256" key="9">
    <source>
        <dbReference type="SAM" id="SignalP"/>
    </source>
</evidence>
<keyword evidence="13" id="KW-1185">Reference proteome</keyword>
<dbReference type="Gramene" id="KQL02148">
    <property type="protein sequence ID" value="KQL02148"/>
    <property type="gene ID" value="SETIT_015552mg"/>
</dbReference>
<comment type="subcellular location">
    <subcellularLocation>
        <location evidence="1 7">Membrane</location>
        <topology evidence="1 7">Single-pass type I membrane protein</topology>
    </subcellularLocation>
</comment>
<keyword evidence="4 9" id="KW-0732">Signal</keyword>
<feature type="domain" description="GOLD" evidence="10">
    <location>
        <begin position="34"/>
        <end position="145"/>
    </location>
</feature>
<dbReference type="GeneID" id="101762756"/>
<dbReference type="STRING" id="4555.K3YMR9"/>
<dbReference type="HOGENOM" id="CLU_066963_3_2_1"/>
<comment type="similarity">
    <text evidence="2 7">Belongs to the EMP24/GP25L family.</text>
</comment>
<dbReference type="eggNOG" id="KOG1691">
    <property type="taxonomic scope" value="Eukaryota"/>
</dbReference>
<dbReference type="GO" id="GO:0006888">
    <property type="term" value="P:endoplasmic reticulum to Golgi vesicle-mediated transport"/>
    <property type="evidence" value="ECO:0000318"/>
    <property type="project" value="GO_Central"/>
</dbReference>
<evidence type="ECO:0000256" key="8">
    <source>
        <dbReference type="SAM" id="Phobius"/>
    </source>
</evidence>
<organism evidence="12 13">
    <name type="scientific">Setaria italica</name>
    <name type="common">Foxtail millet</name>
    <name type="synonym">Panicum italicum</name>
    <dbReference type="NCBI Taxonomy" id="4555"/>
    <lineage>
        <taxon>Eukaryota</taxon>
        <taxon>Viridiplantae</taxon>
        <taxon>Streptophyta</taxon>
        <taxon>Embryophyta</taxon>
        <taxon>Tracheophyta</taxon>
        <taxon>Spermatophyta</taxon>
        <taxon>Magnoliopsida</taxon>
        <taxon>Liliopsida</taxon>
        <taxon>Poales</taxon>
        <taxon>Poaceae</taxon>
        <taxon>PACMAD clade</taxon>
        <taxon>Panicoideae</taxon>
        <taxon>Panicodae</taxon>
        <taxon>Paniceae</taxon>
        <taxon>Cenchrinae</taxon>
        <taxon>Setaria</taxon>
    </lineage>
</organism>
<evidence type="ECO:0000259" key="10">
    <source>
        <dbReference type="PROSITE" id="PS50866"/>
    </source>
</evidence>
<evidence type="ECO:0000256" key="6">
    <source>
        <dbReference type="ARBA" id="ARBA00023136"/>
    </source>
</evidence>
<sequence>MGRGGAGAVAAALTLWWLTGRAGAVWLELATTAGKCLSEEIQSNIVVMADYSILFEEHPVRPTVFVKVTSPHGDVLHHAEKVTHGQFAFTTVESGIYLACFWAETLDRGMVINLNLDWKIGIAAKDWETVAKKEKIDGVALELVKLEAAARSIHGNMLYLIVKEAEMRDVNEWTQDKITWLSLMSLAVCITVSVLQLWHLKQFFQKKKLI</sequence>
<dbReference type="GO" id="GO:0005783">
    <property type="term" value="C:endoplasmic reticulum"/>
    <property type="evidence" value="ECO:0000318"/>
    <property type="project" value="GO_Central"/>
</dbReference>
<dbReference type="OrthoDB" id="759142at2759"/>
<dbReference type="GO" id="GO:0007030">
    <property type="term" value="P:Golgi organization"/>
    <property type="evidence" value="ECO:0000318"/>
    <property type="project" value="GO_Central"/>
</dbReference>
<dbReference type="EMBL" id="CM003533">
    <property type="protein sequence ID" value="RCV31462.1"/>
    <property type="molecule type" value="Genomic_DNA"/>
</dbReference>
<dbReference type="KEGG" id="sita:101762756"/>
<dbReference type="EnsemblPlants" id="KQL02148">
    <property type="protein sequence ID" value="KQL02148"/>
    <property type="gene ID" value="SETIT_015552mg"/>
</dbReference>
<keyword evidence="5 8" id="KW-1133">Transmembrane helix</keyword>
<accession>K3YMR9</accession>
<dbReference type="InterPro" id="IPR015720">
    <property type="entry name" value="Emp24-like"/>
</dbReference>
<dbReference type="AlphaFoldDB" id="K3YMR9"/>
<proteinExistence type="inferred from homology"/>
<reference evidence="12" key="3">
    <citation type="submission" date="2018-08" db="UniProtKB">
        <authorList>
            <consortium name="EnsemblPlants"/>
        </authorList>
    </citation>
    <scope>IDENTIFICATION</scope>
    <source>
        <strain evidence="12">Yugu1</strain>
    </source>
</reference>
<evidence type="ECO:0000313" key="13">
    <source>
        <dbReference type="Proteomes" id="UP000004995"/>
    </source>
</evidence>
<feature type="chain" id="PRO_5010126959" description="GOLD domain-containing protein" evidence="9">
    <location>
        <begin position="25"/>
        <end position="210"/>
    </location>
</feature>
<evidence type="ECO:0000256" key="1">
    <source>
        <dbReference type="ARBA" id="ARBA00004479"/>
    </source>
</evidence>
<gene>
    <name evidence="12" type="primary">LOC101762756</name>
    <name evidence="11" type="ORF">SETIT_6G179400v2</name>
</gene>
<dbReference type="PANTHER" id="PTHR22811">
    <property type="entry name" value="TRANSMEMBRANE EMP24 DOMAIN-CONTAINING PROTEIN"/>
    <property type="match status" value="1"/>
</dbReference>
<reference evidence="11" key="2">
    <citation type="submission" date="2015-07" db="EMBL/GenBank/DDBJ databases">
        <authorList>
            <person name="Noorani M."/>
        </authorList>
    </citation>
    <scope>NUCLEOTIDE SEQUENCE</scope>
    <source>
        <strain evidence="11">Yugu1</strain>
    </source>
</reference>
<name>K3YMR9_SETIT</name>
<dbReference type="OMA" id="HGNLMYL"/>
<dbReference type="EMBL" id="AGNK02003926">
    <property type="status" value="NOT_ANNOTATED_CDS"/>
    <property type="molecule type" value="Genomic_DNA"/>
</dbReference>
<dbReference type="RefSeq" id="XP_004973659.1">
    <property type="nucleotide sequence ID" value="XM_004973602.2"/>
</dbReference>